<organism evidence="2 4">
    <name type="scientific">Aquipluma nitroreducens</name>
    <dbReference type="NCBI Taxonomy" id="2010828"/>
    <lineage>
        <taxon>Bacteria</taxon>
        <taxon>Pseudomonadati</taxon>
        <taxon>Bacteroidota</taxon>
        <taxon>Bacteroidia</taxon>
        <taxon>Marinilabiliales</taxon>
        <taxon>Prolixibacteraceae</taxon>
        <taxon>Aquipluma</taxon>
    </lineage>
</organism>
<name>A0A5K7SGT0_9BACT</name>
<keyword evidence="1" id="KW-0812">Transmembrane</keyword>
<sequence length="57" mass="6500">MYQTIGSFLGNLVFIGGGIFLLTQLKRINKPYIKWIAIVMILMGILLIIMDIMKLTK</sequence>
<proteinExistence type="predicted"/>
<gene>
    <name evidence="2" type="ORF">AQPE_4873</name>
    <name evidence="3" type="ORF">AQPE_4887</name>
</gene>
<accession>A0A5K7SGT0</accession>
<dbReference type="EMBL" id="AP018694">
    <property type="protein sequence ID" value="BBE20693.1"/>
    <property type="molecule type" value="Genomic_DNA"/>
</dbReference>
<reference evidence="2" key="1">
    <citation type="journal article" date="2020" name="Int. J. Syst. Evol. Microbiol.">
        <title>Aquipluma nitroreducens gen. nov. sp. nov., a novel facultatively anaerobic bacterium isolated from a freshwater lake.</title>
        <authorList>
            <person name="Watanabe M."/>
            <person name="Kojima H."/>
            <person name="Fukui M."/>
        </authorList>
    </citation>
    <scope>NUCLEOTIDE SEQUENCE</scope>
    <source>
        <strain evidence="2">MeG22</strain>
    </source>
</reference>
<evidence type="ECO:0000313" key="2">
    <source>
        <dbReference type="EMBL" id="BBE20679.1"/>
    </source>
</evidence>
<evidence type="ECO:0000256" key="1">
    <source>
        <dbReference type="SAM" id="Phobius"/>
    </source>
</evidence>
<feature type="transmembrane region" description="Helical" evidence="1">
    <location>
        <begin position="6"/>
        <end position="23"/>
    </location>
</feature>
<keyword evidence="1" id="KW-1133">Transmembrane helix</keyword>
<dbReference type="Proteomes" id="UP001193389">
    <property type="component" value="Chromosome"/>
</dbReference>
<evidence type="ECO:0000313" key="4">
    <source>
        <dbReference type="Proteomes" id="UP001193389"/>
    </source>
</evidence>
<keyword evidence="1" id="KW-0472">Membrane</keyword>
<dbReference type="EMBL" id="AP018694">
    <property type="protein sequence ID" value="BBE20679.1"/>
    <property type="molecule type" value="Genomic_DNA"/>
</dbReference>
<dbReference type="KEGG" id="anf:AQPE_4873"/>
<keyword evidence="4" id="KW-1185">Reference proteome</keyword>
<protein>
    <submittedName>
        <fullName evidence="2">Uncharacterized protein</fullName>
    </submittedName>
</protein>
<dbReference type="AlphaFoldDB" id="A0A5K7SGT0"/>
<evidence type="ECO:0000313" key="3">
    <source>
        <dbReference type="EMBL" id="BBE20693.1"/>
    </source>
</evidence>
<dbReference type="KEGG" id="anf:AQPE_4887"/>
<feature type="transmembrane region" description="Helical" evidence="1">
    <location>
        <begin position="35"/>
        <end position="53"/>
    </location>
</feature>